<dbReference type="InterPro" id="IPR036974">
    <property type="entry name" value="PUA_sf"/>
</dbReference>
<evidence type="ECO:0000259" key="3">
    <source>
        <dbReference type="SMART" id="SM00359"/>
    </source>
</evidence>
<dbReference type="Proteomes" id="UP000759131">
    <property type="component" value="Unassembled WGS sequence"/>
</dbReference>
<dbReference type="CDD" id="cd21151">
    <property type="entry name" value="PUA_Nip7-like"/>
    <property type="match status" value="1"/>
</dbReference>
<dbReference type="OrthoDB" id="27490at2759"/>
<dbReference type="InterPro" id="IPR005155">
    <property type="entry name" value="UPF0113_PUA"/>
</dbReference>
<gene>
    <name evidence="4" type="ORF">OSB1V03_LOCUS534</name>
</gene>
<reference evidence="4" key="1">
    <citation type="submission" date="2020-11" db="EMBL/GenBank/DDBJ databases">
        <authorList>
            <person name="Tran Van P."/>
        </authorList>
    </citation>
    <scope>NUCLEOTIDE SEQUENCE</scope>
</reference>
<dbReference type="SMART" id="SM00359">
    <property type="entry name" value="PUA"/>
    <property type="match status" value="1"/>
</dbReference>
<dbReference type="EMBL" id="CAJPIZ010000108">
    <property type="protein sequence ID" value="CAG2100468.1"/>
    <property type="molecule type" value="Genomic_DNA"/>
</dbReference>
<dbReference type="PROSITE" id="PS50890">
    <property type="entry name" value="PUA"/>
    <property type="match status" value="1"/>
</dbReference>
<sequence>MEKITVTAFHPLHKFGLYKVWIKHSAEMNFLYGNNALRSHIHRISESIPMNAGVFVYDQNDIPLGFGLLAVNSISYSRARGGDIIVLRQADNGEYIRSESNLA</sequence>
<evidence type="ECO:0000256" key="2">
    <source>
        <dbReference type="ARBA" id="ARBA00018162"/>
    </source>
</evidence>
<accession>A0A7R9KBM1</accession>
<evidence type="ECO:0000256" key="1">
    <source>
        <dbReference type="ARBA" id="ARBA00004087"/>
    </source>
</evidence>
<dbReference type="InterPro" id="IPR002478">
    <property type="entry name" value="PUA"/>
</dbReference>
<dbReference type="GO" id="GO:0003723">
    <property type="term" value="F:RNA binding"/>
    <property type="evidence" value="ECO:0007669"/>
    <property type="project" value="InterPro"/>
</dbReference>
<organism evidence="4">
    <name type="scientific">Medioppia subpectinata</name>
    <dbReference type="NCBI Taxonomy" id="1979941"/>
    <lineage>
        <taxon>Eukaryota</taxon>
        <taxon>Metazoa</taxon>
        <taxon>Ecdysozoa</taxon>
        <taxon>Arthropoda</taxon>
        <taxon>Chelicerata</taxon>
        <taxon>Arachnida</taxon>
        <taxon>Acari</taxon>
        <taxon>Acariformes</taxon>
        <taxon>Sarcoptiformes</taxon>
        <taxon>Oribatida</taxon>
        <taxon>Brachypylina</taxon>
        <taxon>Oppioidea</taxon>
        <taxon>Oppiidae</taxon>
        <taxon>Medioppia</taxon>
    </lineage>
</organism>
<dbReference type="EMBL" id="OC854683">
    <property type="protein sequence ID" value="CAD7620038.1"/>
    <property type="molecule type" value="Genomic_DNA"/>
</dbReference>
<keyword evidence="5" id="KW-1185">Reference proteome</keyword>
<evidence type="ECO:0000313" key="5">
    <source>
        <dbReference type="Proteomes" id="UP000759131"/>
    </source>
</evidence>
<feature type="domain" description="PUA" evidence="3">
    <location>
        <begin position="18"/>
        <end position="97"/>
    </location>
</feature>
<dbReference type="AlphaFoldDB" id="A0A7R9KBM1"/>
<proteinExistence type="predicted"/>
<dbReference type="Pfam" id="PF03657">
    <property type="entry name" value="UPF0113"/>
    <property type="match status" value="1"/>
</dbReference>
<dbReference type="SUPFAM" id="SSF88697">
    <property type="entry name" value="PUA domain-like"/>
    <property type="match status" value="1"/>
</dbReference>
<dbReference type="InterPro" id="IPR015947">
    <property type="entry name" value="PUA-like_sf"/>
</dbReference>
<evidence type="ECO:0000313" key="4">
    <source>
        <dbReference type="EMBL" id="CAD7620038.1"/>
    </source>
</evidence>
<name>A0A7R9KBM1_9ACAR</name>
<protein>
    <recommendedName>
        <fullName evidence="2">60S ribosome subunit biogenesis protein NIP7 homolog</fullName>
    </recommendedName>
</protein>
<dbReference type="Gene3D" id="2.30.130.10">
    <property type="entry name" value="PUA domain"/>
    <property type="match status" value="1"/>
</dbReference>
<comment type="function">
    <text evidence="1">Required for proper 34S pre-rRNA processing and 60S ribosome subunit assembly.</text>
</comment>